<evidence type="ECO:0000313" key="4">
    <source>
        <dbReference type="EMBL" id="PWW12187.1"/>
    </source>
</evidence>
<dbReference type="Pfam" id="PF10996">
    <property type="entry name" value="Beta-Casp"/>
    <property type="match status" value="1"/>
</dbReference>
<dbReference type="Proteomes" id="UP000246964">
    <property type="component" value="Unassembled WGS sequence"/>
</dbReference>
<reference evidence="4 5" key="1">
    <citation type="submission" date="2018-05" db="EMBL/GenBank/DDBJ databases">
        <title>Freshwater and sediment microbial communities from various areas in North America, analyzing microbe dynamics in response to fracking.</title>
        <authorList>
            <person name="Lamendella R."/>
        </authorList>
    </citation>
    <scope>NUCLEOTIDE SEQUENCE [LARGE SCALE GENOMIC DNA]</scope>
    <source>
        <strain evidence="4 5">125B1</strain>
    </source>
</reference>
<dbReference type="InterPro" id="IPR050698">
    <property type="entry name" value="MBL"/>
</dbReference>
<dbReference type="InterPro" id="IPR011108">
    <property type="entry name" value="RMMBL"/>
</dbReference>
<dbReference type="PANTHER" id="PTHR11203:SF37">
    <property type="entry name" value="INTEGRATOR COMPLEX SUBUNIT 11"/>
    <property type="match status" value="1"/>
</dbReference>
<dbReference type="InterPro" id="IPR022712">
    <property type="entry name" value="Beta_Casp"/>
</dbReference>
<evidence type="ECO:0000313" key="5">
    <source>
        <dbReference type="Proteomes" id="UP000246964"/>
    </source>
</evidence>
<dbReference type="RefSeq" id="WP_110076048.1">
    <property type="nucleotide sequence ID" value="NZ_QGTT01000008.1"/>
</dbReference>
<keyword evidence="5" id="KW-1185">Reference proteome</keyword>
<proteinExistence type="predicted"/>
<evidence type="ECO:0000256" key="1">
    <source>
        <dbReference type="ARBA" id="ARBA00022801"/>
    </source>
</evidence>
<feature type="domain" description="Beta-Casp" evidence="3">
    <location>
        <begin position="290"/>
        <end position="420"/>
    </location>
</feature>
<feature type="domain" description="Metallo-beta-lactamase" evidence="2">
    <location>
        <begin position="15"/>
        <end position="285"/>
    </location>
</feature>
<evidence type="ECO:0000259" key="2">
    <source>
        <dbReference type="SMART" id="SM00849"/>
    </source>
</evidence>
<dbReference type="OrthoDB" id="9803916at2"/>
<dbReference type="InterPro" id="IPR036866">
    <property type="entry name" value="RibonucZ/Hydroxyglut_hydro"/>
</dbReference>
<organism evidence="4 5">
    <name type="scientific">Pseudidiomarina maritima</name>
    <dbReference type="NCBI Taxonomy" id="519453"/>
    <lineage>
        <taxon>Bacteria</taxon>
        <taxon>Pseudomonadati</taxon>
        <taxon>Pseudomonadota</taxon>
        <taxon>Gammaproteobacteria</taxon>
        <taxon>Alteromonadales</taxon>
        <taxon>Idiomarinaceae</taxon>
        <taxon>Pseudidiomarina</taxon>
    </lineage>
</organism>
<dbReference type="PANTHER" id="PTHR11203">
    <property type="entry name" value="CLEAVAGE AND POLYADENYLATION SPECIFICITY FACTOR FAMILY MEMBER"/>
    <property type="match status" value="1"/>
</dbReference>
<dbReference type="Gene3D" id="3.40.50.10890">
    <property type="match status" value="1"/>
</dbReference>
<dbReference type="AlphaFoldDB" id="A0A317Q7P0"/>
<dbReference type="EMBL" id="QGTT01000008">
    <property type="protein sequence ID" value="PWW12187.1"/>
    <property type="molecule type" value="Genomic_DNA"/>
</dbReference>
<dbReference type="Gene3D" id="3.60.15.10">
    <property type="entry name" value="Ribonuclease Z/Hydroxyacylglutathione hydrolase-like"/>
    <property type="match status" value="2"/>
</dbReference>
<protein>
    <submittedName>
        <fullName evidence="4">Metallo-beta-lactamase family protein</fullName>
    </submittedName>
</protein>
<dbReference type="SUPFAM" id="SSF56281">
    <property type="entry name" value="Metallo-hydrolase/oxidoreductase"/>
    <property type="match status" value="2"/>
</dbReference>
<name>A0A317Q7P0_9GAMM</name>
<dbReference type="Pfam" id="PF07521">
    <property type="entry name" value="RMMBL"/>
    <property type="match status" value="1"/>
</dbReference>
<dbReference type="GO" id="GO:0004521">
    <property type="term" value="F:RNA endonuclease activity"/>
    <property type="evidence" value="ECO:0007669"/>
    <property type="project" value="TreeGrafter"/>
</dbReference>
<accession>A0A317Q7P0</accession>
<sequence length="499" mass="54960">MDITHHGAHEGVTGSCHQLHLDIKGSSNPCSVLIDCGMFQGMDAKRHQLNQQMLAVAEQEGALGYSDVGGGVGGAAGAGGGVRGASSMSSRDSGGLGFSIDDIEALVLTHCHIDHVGRVPQLITAGFSGPIYCTPATASLLPIVLSDALKLQLGHTSQQDDMIDHLVRRIQRQVMPIAYDQWFTLPFSRDQIRLRLRNAGHILGSAYAEFERIEDGFRVVFSGDLGCKNTPLLPDPTPLEYADILVLESTYGDRLHEPREHRQAQLKQVIERAFEDKGTVLIPAFSIGRTQELLYELEDLIHSNADWAKMTVILDSPLASQYTAMYRRLRQQWDDEAKQRLADDRHPLNFERLHIVESHEQHEQLVELLRDSGTPAIVLAASGMCSGGRIVNYLKELLPDARTDLIFVGYQAEGTPGRDIQRYAEHGLGSGSSGYVVLDHQRIAINARIHTLGGYSAHADQRELVEFVQSAQRPIPDIRLVHGEPAAKRALRAVLDSFD</sequence>
<keyword evidence="1" id="KW-0378">Hydrolase</keyword>
<dbReference type="InterPro" id="IPR001279">
    <property type="entry name" value="Metallo-B-lactamas"/>
</dbReference>
<evidence type="ECO:0000259" key="3">
    <source>
        <dbReference type="SMART" id="SM01027"/>
    </source>
</evidence>
<comment type="caution">
    <text evidence="4">The sequence shown here is derived from an EMBL/GenBank/DDBJ whole genome shotgun (WGS) entry which is preliminary data.</text>
</comment>
<dbReference type="SMART" id="SM01027">
    <property type="entry name" value="Beta-Casp"/>
    <property type="match status" value="1"/>
</dbReference>
<dbReference type="SMART" id="SM00849">
    <property type="entry name" value="Lactamase_B"/>
    <property type="match status" value="1"/>
</dbReference>
<dbReference type="Pfam" id="PF00753">
    <property type="entry name" value="Lactamase_B"/>
    <property type="match status" value="1"/>
</dbReference>
<gene>
    <name evidence="4" type="ORF">DET45_10819</name>
</gene>
<dbReference type="GO" id="GO:0016787">
    <property type="term" value="F:hydrolase activity"/>
    <property type="evidence" value="ECO:0007669"/>
    <property type="project" value="UniProtKB-KW"/>
</dbReference>
<dbReference type="CDD" id="cd16295">
    <property type="entry name" value="TTHA0252-CPSF-like_MBL-fold"/>
    <property type="match status" value="1"/>
</dbReference>